<dbReference type="RefSeq" id="WP_106458897.1">
    <property type="nucleotide sequence ID" value="NZ_PXOH01000035.1"/>
</dbReference>
<keyword evidence="2" id="KW-0238">DNA-binding</keyword>
<dbReference type="InterPro" id="IPR022000">
    <property type="entry name" value="Min27-like_integrase_DNA_bind"/>
</dbReference>
<gene>
    <name evidence="5" type="ORF">C7H19_21100</name>
</gene>
<comment type="similarity">
    <text evidence="1">Belongs to the 'phage' integrase family.</text>
</comment>
<dbReference type="Pfam" id="PF00589">
    <property type="entry name" value="Phage_integrase"/>
    <property type="match status" value="1"/>
</dbReference>
<dbReference type="OrthoDB" id="530235at2"/>
<dbReference type="Proteomes" id="UP000239001">
    <property type="component" value="Unassembled WGS sequence"/>
</dbReference>
<dbReference type="Gene3D" id="1.10.150.130">
    <property type="match status" value="1"/>
</dbReference>
<dbReference type="InterPro" id="IPR010998">
    <property type="entry name" value="Integrase_recombinase_N"/>
</dbReference>
<proteinExistence type="inferred from homology"/>
<evidence type="ECO:0000256" key="2">
    <source>
        <dbReference type="ARBA" id="ARBA00023125"/>
    </source>
</evidence>
<name>A0A2T1LSH9_9CHRO</name>
<dbReference type="GO" id="GO:0006310">
    <property type="term" value="P:DNA recombination"/>
    <property type="evidence" value="ECO:0007669"/>
    <property type="project" value="UniProtKB-KW"/>
</dbReference>
<dbReference type="PANTHER" id="PTHR30349">
    <property type="entry name" value="PHAGE INTEGRASE-RELATED"/>
    <property type="match status" value="1"/>
</dbReference>
<dbReference type="EMBL" id="PXOH01000035">
    <property type="protein sequence ID" value="PSF32942.1"/>
    <property type="molecule type" value="Genomic_DNA"/>
</dbReference>
<accession>A0A2T1LSH9</accession>
<dbReference type="PROSITE" id="PS51898">
    <property type="entry name" value="TYR_RECOMBINASE"/>
    <property type="match status" value="1"/>
</dbReference>
<evidence type="ECO:0000259" key="4">
    <source>
        <dbReference type="PROSITE" id="PS51898"/>
    </source>
</evidence>
<organism evidence="5 6">
    <name type="scientific">Aphanothece hegewaldii CCALA 016</name>
    <dbReference type="NCBI Taxonomy" id="2107694"/>
    <lineage>
        <taxon>Bacteria</taxon>
        <taxon>Bacillati</taxon>
        <taxon>Cyanobacteriota</taxon>
        <taxon>Cyanophyceae</taxon>
        <taxon>Oscillatoriophycideae</taxon>
        <taxon>Chroococcales</taxon>
        <taxon>Aphanothecaceae</taxon>
        <taxon>Aphanothece</taxon>
    </lineage>
</organism>
<evidence type="ECO:0000256" key="3">
    <source>
        <dbReference type="ARBA" id="ARBA00023172"/>
    </source>
</evidence>
<keyword evidence="3" id="KW-0233">DNA recombination</keyword>
<dbReference type="Pfam" id="PF12167">
    <property type="entry name" value="Arm-DNA-bind_2"/>
    <property type="match status" value="1"/>
</dbReference>
<dbReference type="SUPFAM" id="SSF56349">
    <property type="entry name" value="DNA breaking-rejoining enzymes"/>
    <property type="match status" value="1"/>
</dbReference>
<dbReference type="InterPro" id="IPR013762">
    <property type="entry name" value="Integrase-like_cat_sf"/>
</dbReference>
<dbReference type="InterPro" id="IPR002104">
    <property type="entry name" value="Integrase_catalytic"/>
</dbReference>
<comment type="caution">
    <text evidence="5">The sequence shown here is derived from an EMBL/GenBank/DDBJ whole genome shotgun (WGS) entry which is preliminary data.</text>
</comment>
<reference evidence="5 6" key="1">
    <citation type="submission" date="2018-03" db="EMBL/GenBank/DDBJ databases">
        <title>The ancient ancestry and fast evolution of plastids.</title>
        <authorList>
            <person name="Moore K.R."/>
            <person name="Magnabosco C."/>
            <person name="Momper L."/>
            <person name="Gold D.A."/>
            <person name="Bosak T."/>
            <person name="Fournier G.P."/>
        </authorList>
    </citation>
    <scope>NUCLEOTIDE SEQUENCE [LARGE SCALE GENOMIC DNA]</scope>
    <source>
        <strain evidence="5 6">CCALA 016</strain>
    </source>
</reference>
<protein>
    <submittedName>
        <fullName evidence="5">Site-specific integrase</fullName>
    </submittedName>
</protein>
<dbReference type="Gene3D" id="1.10.443.10">
    <property type="entry name" value="Intergrase catalytic core"/>
    <property type="match status" value="1"/>
</dbReference>
<evidence type="ECO:0000313" key="6">
    <source>
        <dbReference type="Proteomes" id="UP000239001"/>
    </source>
</evidence>
<dbReference type="InterPro" id="IPR050090">
    <property type="entry name" value="Tyrosine_recombinase_XerCD"/>
</dbReference>
<dbReference type="GO" id="GO:0015074">
    <property type="term" value="P:DNA integration"/>
    <property type="evidence" value="ECO:0007669"/>
    <property type="project" value="InterPro"/>
</dbReference>
<dbReference type="PANTHER" id="PTHR30349:SF64">
    <property type="entry name" value="PROPHAGE INTEGRASE INTD-RELATED"/>
    <property type="match status" value="1"/>
</dbReference>
<reference evidence="5 6" key="2">
    <citation type="submission" date="2018-03" db="EMBL/GenBank/DDBJ databases">
        <authorList>
            <person name="Keele B.F."/>
        </authorList>
    </citation>
    <scope>NUCLEOTIDE SEQUENCE [LARGE SCALE GENOMIC DNA]</scope>
    <source>
        <strain evidence="5 6">CCALA 016</strain>
    </source>
</reference>
<dbReference type="InterPro" id="IPR011010">
    <property type="entry name" value="DNA_brk_join_enz"/>
</dbReference>
<keyword evidence="6" id="KW-1185">Reference proteome</keyword>
<dbReference type="AlphaFoldDB" id="A0A2T1LSH9"/>
<feature type="domain" description="Tyr recombinase" evidence="4">
    <location>
        <begin position="196"/>
        <end position="395"/>
    </location>
</feature>
<dbReference type="GO" id="GO:0003677">
    <property type="term" value="F:DNA binding"/>
    <property type="evidence" value="ECO:0007669"/>
    <property type="project" value="UniProtKB-KW"/>
</dbReference>
<evidence type="ECO:0000256" key="1">
    <source>
        <dbReference type="ARBA" id="ARBA00008857"/>
    </source>
</evidence>
<evidence type="ECO:0000313" key="5">
    <source>
        <dbReference type="EMBL" id="PSF32942.1"/>
    </source>
</evidence>
<sequence>MYNENFSGKASKGTVSLKISNNRIQLVFTVGGKRHYLSTGLADTPANQKVAARKAALIEDDIYKEKFDPTLQKYKPQLIPTTVTPIVLPNNEPSKTSLLELWTSYTEFQRKHLEESTILRDYGKIEKRIRKFPKQFVEDAIDVQAYLLKNYSTEVTKRTLKYLSACCNWAMRKRLIAENPFKELAKEIKTKKTSQVSRKPFSRSCVAAIISALEHNIYSSRYSSVPHSYYAPYVKFLFHTGCRPEEAIALKWRHIEKDRIHFCEAVATDVRVRKTTKTDKPRYFPINAELQTILEIIKPDNCTSDSLVFPAKNGRELDAHNFLNRVWKPIVQALVKEGKVREYLPQYNCRHTFITLCLEDGIPSRRVADWCGTSVHVIEDHYAGAIAQIQVPSFGLVQTESSINI</sequence>